<protein>
    <recommendedName>
        <fullName evidence="6">Exodeoxyribonuclease VII small subunit</fullName>
        <ecNumber evidence="6">3.1.11.6</ecNumber>
    </recommendedName>
</protein>
<dbReference type="GO" id="GO:0006308">
    <property type="term" value="P:DNA catabolic process"/>
    <property type="evidence" value="ECO:0007669"/>
    <property type="project" value="UniProtKB-UniRule"/>
</dbReference>
<keyword evidence="4" id="KW-0378">Hydrolase</keyword>
<keyword evidence="3" id="KW-0540">Nuclease</keyword>
<dbReference type="Gene3D" id="1.10.287.1040">
    <property type="entry name" value="Exonuclease VII, small subunit"/>
    <property type="match status" value="1"/>
</dbReference>
<dbReference type="EMBL" id="MFRC01000053">
    <property type="protein sequence ID" value="OGH88978.1"/>
    <property type="molecule type" value="Genomic_DNA"/>
</dbReference>
<reference evidence="7 8" key="1">
    <citation type="journal article" date="2016" name="Nat. Commun.">
        <title>Thousands of microbial genomes shed light on interconnected biogeochemical processes in an aquifer system.</title>
        <authorList>
            <person name="Anantharaman K."/>
            <person name="Brown C.T."/>
            <person name="Hug L.A."/>
            <person name="Sharon I."/>
            <person name="Castelle C.J."/>
            <person name="Probst A.J."/>
            <person name="Thomas B.C."/>
            <person name="Singh A."/>
            <person name="Wilkins M.J."/>
            <person name="Karaoz U."/>
            <person name="Brodie E.L."/>
            <person name="Williams K.H."/>
            <person name="Hubbard S.S."/>
            <person name="Banfield J.F."/>
        </authorList>
    </citation>
    <scope>NUCLEOTIDE SEQUENCE [LARGE SCALE GENOMIC DNA]</scope>
</reference>
<evidence type="ECO:0000256" key="5">
    <source>
        <dbReference type="ARBA" id="ARBA00022839"/>
    </source>
</evidence>
<dbReference type="SUPFAM" id="SSF116842">
    <property type="entry name" value="XseB-like"/>
    <property type="match status" value="1"/>
</dbReference>
<comment type="caution">
    <text evidence="7">The sequence shown here is derived from an EMBL/GenBank/DDBJ whole genome shotgun (WGS) entry which is preliminary data.</text>
</comment>
<dbReference type="InterPro" id="IPR037004">
    <property type="entry name" value="Exonuc_VII_ssu_sf"/>
</dbReference>
<name>A0A1F6NYM3_9BACT</name>
<accession>A0A1F6NYM3</accession>
<dbReference type="AlphaFoldDB" id="A0A1F6NYM3"/>
<dbReference type="InterPro" id="IPR003761">
    <property type="entry name" value="Exonuc_VII_S"/>
</dbReference>
<evidence type="ECO:0000256" key="6">
    <source>
        <dbReference type="NCBIfam" id="TIGR01280"/>
    </source>
</evidence>
<organism evidence="7 8">
    <name type="scientific">Candidatus Magasanikbacteria bacterium RIFOXYD2_FULL_36_9</name>
    <dbReference type="NCBI Taxonomy" id="1798707"/>
    <lineage>
        <taxon>Bacteria</taxon>
        <taxon>Candidatus Magasanikiibacteriota</taxon>
    </lineage>
</organism>
<keyword evidence="5" id="KW-0269">Exonuclease</keyword>
<dbReference type="GO" id="GO:0009318">
    <property type="term" value="C:exodeoxyribonuclease VII complex"/>
    <property type="evidence" value="ECO:0007669"/>
    <property type="project" value="UniProtKB-UniRule"/>
</dbReference>
<comment type="similarity">
    <text evidence="1">Belongs to the XseB family.</text>
</comment>
<dbReference type="GO" id="GO:0008855">
    <property type="term" value="F:exodeoxyribonuclease VII activity"/>
    <property type="evidence" value="ECO:0007669"/>
    <property type="project" value="UniProtKB-UniRule"/>
</dbReference>
<evidence type="ECO:0000256" key="3">
    <source>
        <dbReference type="ARBA" id="ARBA00022722"/>
    </source>
</evidence>
<evidence type="ECO:0000313" key="8">
    <source>
        <dbReference type="Proteomes" id="UP000178490"/>
    </source>
</evidence>
<keyword evidence="2" id="KW-0963">Cytoplasm</keyword>
<dbReference type="Pfam" id="PF02609">
    <property type="entry name" value="Exonuc_VII_S"/>
    <property type="match status" value="1"/>
</dbReference>
<dbReference type="EC" id="3.1.11.6" evidence="6"/>
<gene>
    <name evidence="7" type="ORF">A2537_01485</name>
</gene>
<proteinExistence type="inferred from homology"/>
<evidence type="ECO:0000256" key="2">
    <source>
        <dbReference type="ARBA" id="ARBA00022490"/>
    </source>
</evidence>
<dbReference type="Proteomes" id="UP000178490">
    <property type="component" value="Unassembled WGS sequence"/>
</dbReference>
<evidence type="ECO:0000256" key="4">
    <source>
        <dbReference type="ARBA" id="ARBA00022801"/>
    </source>
</evidence>
<dbReference type="NCBIfam" id="TIGR01280">
    <property type="entry name" value="xseB"/>
    <property type="match status" value="1"/>
</dbReference>
<evidence type="ECO:0000256" key="1">
    <source>
        <dbReference type="ARBA" id="ARBA00009998"/>
    </source>
</evidence>
<sequence>MAVDKKINFSKAYQELQKIVEWFEKEEIDLEEGIKKFEEGSEIVKDLKGYLEKMENKIKELKK</sequence>
<evidence type="ECO:0000313" key="7">
    <source>
        <dbReference type="EMBL" id="OGH88978.1"/>
    </source>
</evidence>